<reference evidence="2 3" key="1">
    <citation type="submission" date="2020-08" db="EMBL/GenBank/DDBJ databases">
        <title>Sequencing the genomes of 1000 actinobacteria strains.</title>
        <authorList>
            <person name="Klenk H.-P."/>
        </authorList>
    </citation>
    <scope>NUCLEOTIDE SEQUENCE [LARGE SCALE GENOMIC DNA]</scope>
    <source>
        <strain evidence="2 3">DSM 11053</strain>
    </source>
</reference>
<dbReference type="AlphaFoldDB" id="A0A7W5JRY5"/>
<keyword evidence="1" id="KW-0812">Transmembrane</keyword>
<accession>A0A7W5JRY5</accession>
<proteinExistence type="predicted"/>
<feature type="transmembrane region" description="Helical" evidence="1">
    <location>
        <begin position="101"/>
        <end position="120"/>
    </location>
</feature>
<dbReference type="RefSeq" id="WP_183335868.1">
    <property type="nucleotide sequence ID" value="NZ_JACHZG010000001.1"/>
</dbReference>
<keyword evidence="1" id="KW-1133">Transmembrane helix</keyword>
<sequence length="186" mass="19249">MTNQLNELDDVRRTAAVAADYTQLQGLINASTGVGFALWALGQPGSGGVVIGIGAAVGVAYYRRRYGRAVGRASLLATLAFVLAAFVLCLVGYVLDRLAVSPVLLLPLLAAVSLAAGYRLGYRHVGVTRAHWAAVALLVLGSLTPLVGLDVLGPRTGVLLLGAAMVVIGLADHVRLVAAMKPVPRD</sequence>
<keyword evidence="1" id="KW-0472">Membrane</keyword>
<gene>
    <name evidence="2" type="ORF">FHX39_000097</name>
</gene>
<comment type="caution">
    <text evidence="2">The sequence shown here is derived from an EMBL/GenBank/DDBJ whole genome shotgun (WGS) entry which is preliminary data.</text>
</comment>
<evidence type="ECO:0000256" key="1">
    <source>
        <dbReference type="SAM" id="Phobius"/>
    </source>
</evidence>
<evidence type="ECO:0000313" key="3">
    <source>
        <dbReference type="Proteomes" id="UP000565572"/>
    </source>
</evidence>
<dbReference type="Proteomes" id="UP000565572">
    <property type="component" value="Unassembled WGS sequence"/>
</dbReference>
<feature type="transmembrane region" description="Helical" evidence="1">
    <location>
        <begin position="74"/>
        <end position="95"/>
    </location>
</feature>
<feature type="transmembrane region" description="Helical" evidence="1">
    <location>
        <begin position="36"/>
        <end position="62"/>
    </location>
</feature>
<feature type="transmembrane region" description="Helical" evidence="1">
    <location>
        <begin position="132"/>
        <end position="152"/>
    </location>
</feature>
<evidence type="ECO:0000313" key="2">
    <source>
        <dbReference type="EMBL" id="MBB3325153.1"/>
    </source>
</evidence>
<feature type="transmembrane region" description="Helical" evidence="1">
    <location>
        <begin position="158"/>
        <end position="178"/>
    </location>
</feature>
<organism evidence="2 3">
    <name type="scientific">Microlunatus antarcticus</name>
    <dbReference type="NCBI Taxonomy" id="53388"/>
    <lineage>
        <taxon>Bacteria</taxon>
        <taxon>Bacillati</taxon>
        <taxon>Actinomycetota</taxon>
        <taxon>Actinomycetes</taxon>
        <taxon>Propionibacteriales</taxon>
        <taxon>Propionibacteriaceae</taxon>
        <taxon>Microlunatus</taxon>
    </lineage>
</organism>
<name>A0A7W5JRY5_9ACTN</name>
<dbReference type="EMBL" id="JACHZG010000001">
    <property type="protein sequence ID" value="MBB3325153.1"/>
    <property type="molecule type" value="Genomic_DNA"/>
</dbReference>
<keyword evidence="3" id="KW-1185">Reference proteome</keyword>
<protein>
    <submittedName>
        <fullName evidence="2">Putative membrane protein</fullName>
    </submittedName>
</protein>